<dbReference type="InterPro" id="IPR039425">
    <property type="entry name" value="RNA_pol_sigma-70-like"/>
</dbReference>
<dbReference type="NCBIfam" id="TIGR02937">
    <property type="entry name" value="sigma70-ECF"/>
    <property type="match status" value="1"/>
</dbReference>
<dbReference type="InterPro" id="IPR036388">
    <property type="entry name" value="WH-like_DNA-bd_sf"/>
</dbReference>
<dbReference type="EMBL" id="JADBEE010000001">
    <property type="protein sequence ID" value="MBE1514613.1"/>
    <property type="molecule type" value="Genomic_DNA"/>
</dbReference>
<feature type="domain" description="RNA polymerase sigma factor 70 region 4 type 2" evidence="7">
    <location>
        <begin position="145"/>
        <end position="195"/>
    </location>
</feature>
<feature type="region of interest" description="Disordered" evidence="5">
    <location>
        <begin position="1"/>
        <end position="21"/>
    </location>
</feature>
<evidence type="ECO:0000259" key="7">
    <source>
        <dbReference type="Pfam" id="PF08281"/>
    </source>
</evidence>
<dbReference type="RefSeq" id="WP_225939623.1">
    <property type="nucleotide sequence ID" value="NZ_JADBEE010000001.1"/>
</dbReference>
<dbReference type="SUPFAM" id="SSF88659">
    <property type="entry name" value="Sigma3 and sigma4 domains of RNA polymerase sigma factors"/>
    <property type="match status" value="1"/>
</dbReference>
<dbReference type="InterPro" id="IPR013249">
    <property type="entry name" value="RNA_pol_sigma70_r4_t2"/>
</dbReference>
<evidence type="ECO:0000259" key="6">
    <source>
        <dbReference type="Pfam" id="PF04542"/>
    </source>
</evidence>
<dbReference type="Gene3D" id="1.10.1740.10">
    <property type="match status" value="1"/>
</dbReference>
<proteinExistence type="inferred from homology"/>
<dbReference type="PANTHER" id="PTHR43133">
    <property type="entry name" value="RNA POLYMERASE ECF-TYPE SIGMA FACTO"/>
    <property type="match status" value="1"/>
</dbReference>
<dbReference type="InterPro" id="IPR007627">
    <property type="entry name" value="RNA_pol_sigma70_r2"/>
</dbReference>
<evidence type="ECO:0000256" key="4">
    <source>
        <dbReference type="ARBA" id="ARBA00023163"/>
    </source>
</evidence>
<dbReference type="Proteomes" id="UP000636579">
    <property type="component" value="Unassembled WGS sequence"/>
</dbReference>
<dbReference type="Pfam" id="PF08281">
    <property type="entry name" value="Sigma70_r4_2"/>
    <property type="match status" value="1"/>
</dbReference>
<evidence type="ECO:0000256" key="3">
    <source>
        <dbReference type="ARBA" id="ARBA00023082"/>
    </source>
</evidence>
<keyword evidence="2" id="KW-0805">Transcription regulation</keyword>
<reference evidence="8 9" key="1">
    <citation type="submission" date="2020-10" db="EMBL/GenBank/DDBJ databases">
        <title>Sequencing the genomes of 1000 actinobacteria strains.</title>
        <authorList>
            <person name="Klenk H.-P."/>
        </authorList>
    </citation>
    <scope>NUCLEOTIDE SEQUENCE [LARGE SCALE GENOMIC DNA]</scope>
    <source>
        <strain evidence="8 9">DSM 15474</strain>
    </source>
</reference>
<evidence type="ECO:0000313" key="8">
    <source>
        <dbReference type="EMBL" id="MBE1514613.1"/>
    </source>
</evidence>
<dbReference type="PANTHER" id="PTHR43133:SF62">
    <property type="entry name" value="RNA POLYMERASE SIGMA FACTOR SIGZ"/>
    <property type="match status" value="1"/>
</dbReference>
<dbReference type="Pfam" id="PF04542">
    <property type="entry name" value="Sigma70_r2"/>
    <property type="match status" value="1"/>
</dbReference>
<keyword evidence="4" id="KW-0804">Transcription</keyword>
<keyword evidence="9" id="KW-1185">Reference proteome</keyword>
<comment type="caution">
    <text evidence="8">The sequence shown here is derived from an EMBL/GenBank/DDBJ whole genome shotgun (WGS) entry which is preliminary data.</text>
</comment>
<comment type="similarity">
    <text evidence="1">Belongs to the sigma-70 factor family. ECF subfamily.</text>
</comment>
<keyword evidence="3" id="KW-0731">Sigma factor</keyword>
<gene>
    <name evidence="8" type="ORF">H4W26_001368</name>
</gene>
<dbReference type="InterPro" id="IPR013324">
    <property type="entry name" value="RNA_pol_sigma_r3/r4-like"/>
</dbReference>
<dbReference type="SUPFAM" id="SSF88946">
    <property type="entry name" value="Sigma2 domain of RNA polymerase sigma factors"/>
    <property type="match status" value="1"/>
</dbReference>
<dbReference type="Gene3D" id="1.10.10.10">
    <property type="entry name" value="Winged helix-like DNA-binding domain superfamily/Winged helix DNA-binding domain"/>
    <property type="match status" value="1"/>
</dbReference>
<evidence type="ECO:0000256" key="1">
    <source>
        <dbReference type="ARBA" id="ARBA00010641"/>
    </source>
</evidence>
<name>A0ABR9J6I9_9MICC</name>
<protein>
    <submittedName>
        <fullName evidence="8">RNA polymerase sigma-70 factor (ECF subfamily)</fullName>
    </submittedName>
</protein>
<organism evidence="8 9">
    <name type="scientific">Nesterenkonia halotolerans</name>
    <dbReference type="NCBI Taxonomy" id="225325"/>
    <lineage>
        <taxon>Bacteria</taxon>
        <taxon>Bacillati</taxon>
        <taxon>Actinomycetota</taxon>
        <taxon>Actinomycetes</taxon>
        <taxon>Micrococcales</taxon>
        <taxon>Micrococcaceae</taxon>
        <taxon>Nesterenkonia</taxon>
    </lineage>
</organism>
<evidence type="ECO:0000256" key="2">
    <source>
        <dbReference type="ARBA" id="ARBA00023015"/>
    </source>
</evidence>
<evidence type="ECO:0000256" key="5">
    <source>
        <dbReference type="SAM" id="MobiDB-lite"/>
    </source>
</evidence>
<evidence type="ECO:0000313" key="9">
    <source>
        <dbReference type="Proteomes" id="UP000636579"/>
    </source>
</evidence>
<accession>A0ABR9J6I9</accession>
<dbReference type="InterPro" id="IPR013325">
    <property type="entry name" value="RNA_pol_sigma_r2"/>
</dbReference>
<dbReference type="CDD" id="cd06171">
    <property type="entry name" value="Sigma70_r4"/>
    <property type="match status" value="1"/>
</dbReference>
<sequence length="203" mass="22710">MGMHDMGTTGSAADGGEPVHASSDSCRELLLRIQRGDEQAFEQLYREQSSILLATALRVLRNRSLAEEVLQEIFTEVWVNCHSYRPQAGSGRAWLTTMCRRRAIDRVRAVQAQQNRDFTQGVKEAHEYEPDVQDSVLIQVEAARAQTALRALPEDQATAIAMAYYQELSHSEISRRLEVPLGTVKSRIRDGMQRLRAQLGGAG</sequence>
<dbReference type="InterPro" id="IPR014284">
    <property type="entry name" value="RNA_pol_sigma-70_dom"/>
</dbReference>
<feature type="domain" description="RNA polymerase sigma-70 region 2" evidence="6">
    <location>
        <begin position="44"/>
        <end position="109"/>
    </location>
</feature>